<evidence type="ECO:0000256" key="8">
    <source>
        <dbReference type="ARBA" id="ARBA00032316"/>
    </source>
</evidence>
<dbReference type="InterPro" id="IPR016039">
    <property type="entry name" value="Thiolase-like"/>
</dbReference>
<dbReference type="Pfam" id="PF00108">
    <property type="entry name" value="Thiolase_N"/>
    <property type="match status" value="1"/>
</dbReference>
<dbReference type="Pfam" id="PF22691">
    <property type="entry name" value="Thiolase_C_1"/>
    <property type="match status" value="1"/>
</dbReference>
<protein>
    <recommendedName>
        <fullName evidence="2">propanoyl-CoA C-acyltransferase</fullName>
        <ecNumber evidence="2">2.3.1.176</ecNumber>
    </recommendedName>
    <alternativeName>
        <fullName evidence="8">Propanoyl-CoA C-acyltransferase</fullName>
    </alternativeName>
</protein>
<feature type="domain" description="Thiolase C-terminal" evidence="10">
    <location>
        <begin position="261"/>
        <end position="386"/>
    </location>
</feature>
<evidence type="ECO:0000256" key="1">
    <source>
        <dbReference type="ARBA" id="ARBA00004275"/>
    </source>
</evidence>
<evidence type="ECO:0000256" key="7">
    <source>
        <dbReference type="ARBA" id="ARBA00023140"/>
    </source>
</evidence>
<evidence type="ECO:0000256" key="4">
    <source>
        <dbReference type="ARBA" id="ARBA00022679"/>
    </source>
</evidence>
<dbReference type="InterPro" id="IPR020613">
    <property type="entry name" value="Thiolase_CS"/>
</dbReference>
<accession>A0ABQ2NEC7</accession>
<feature type="domain" description="Thiolase N-terminal" evidence="9">
    <location>
        <begin position="6"/>
        <end position="228"/>
    </location>
</feature>
<dbReference type="PROSITE" id="PS00737">
    <property type="entry name" value="THIOLASE_2"/>
    <property type="match status" value="1"/>
</dbReference>
<keyword evidence="5" id="KW-0445">Lipid transport</keyword>
<evidence type="ECO:0000256" key="6">
    <source>
        <dbReference type="ARBA" id="ARBA00023121"/>
    </source>
</evidence>
<reference evidence="12" key="1">
    <citation type="journal article" date="2019" name="Int. J. Syst. Evol. Microbiol.">
        <title>The Global Catalogue of Microorganisms (GCM) 10K type strain sequencing project: providing services to taxonomists for standard genome sequencing and annotation.</title>
        <authorList>
            <consortium name="The Broad Institute Genomics Platform"/>
            <consortium name="The Broad Institute Genome Sequencing Center for Infectious Disease"/>
            <person name="Wu L."/>
            <person name="Ma J."/>
        </authorList>
    </citation>
    <scope>NUCLEOTIDE SEQUENCE [LARGE SCALE GENOMIC DNA]</scope>
    <source>
        <strain evidence="12">CGMCC 4.7371</strain>
    </source>
</reference>
<evidence type="ECO:0000313" key="12">
    <source>
        <dbReference type="Proteomes" id="UP000655410"/>
    </source>
</evidence>
<gene>
    <name evidence="11" type="ORF">GCM10011584_29710</name>
</gene>
<keyword evidence="7" id="KW-0576">Peroxisome</keyword>
<dbReference type="EC" id="2.3.1.176" evidence="2"/>
<proteinExistence type="predicted"/>
<dbReference type="PANTHER" id="PTHR42870:SF1">
    <property type="entry name" value="NON-SPECIFIC LIPID-TRANSFER PROTEIN-LIKE 2"/>
    <property type="match status" value="1"/>
</dbReference>
<dbReference type="Gene3D" id="3.40.47.10">
    <property type="match status" value="1"/>
</dbReference>
<keyword evidence="4" id="KW-0808">Transferase</keyword>
<dbReference type="PROSITE" id="PS00098">
    <property type="entry name" value="THIOLASE_1"/>
    <property type="match status" value="1"/>
</dbReference>
<dbReference type="RefSeq" id="WP_188784813.1">
    <property type="nucleotide sequence ID" value="NZ_BMNI01000009.1"/>
</dbReference>
<evidence type="ECO:0000256" key="3">
    <source>
        <dbReference type="ARBA" id="ARBA00022448"/>
    </source>
</evidence>
<keyword evidence="12" id="KW-1185">Reference proteome</keyword>
<evidence type="ECO:0000259" key="9">
    <source>
        <dbReference type="Pfam" id="PF00108"/>
    </source>
</evidence>
<dbReference type="InterPro" id="IPR055140">
    <property type="entry name" value="Thiolase_C_2"/>
</dbReference>
<sequence>MGSNKVYVIGVGMTKFEKPGSKDWDYPDMAREAGTKALEDAGIAYDAIQAVHVGWVYGDSTSGQRAVYELGKTGVPITNVNNNCSTGSTALYLATREIKGGLYDCVLALGFEKMQPGSLTSHFDDRTNPMLDHLMALAELQEFSLPAAPFMFGAAGREHMEKYGTTLEHFAKIGHKNHKHSVNNPYAQFQTEYTLEQIQDAPMIYSPLTKLQCSPTSDGSGAVVLASEKFVEEHDLWDQAVEVIGQSMVTDMESTFTDNSAQSLVGKEMTRRAAQEVYAQAGITPEDVSVIELHDCFSANELITYEALGLCADGEAAKLIDNDDTTYGGRWVVNPSGGLISKGHPLGATGLAQCSELTWQLRGTADKRQVERAGQPGGVALQHNIGLGGAVVVTAYRRAQRPA</sequence>
<dbReference type="InterPro" id="IPR002155">
    <property type="entry name" value="Thiolase"/>
</dbReference>
<comment type="subcellular location">
    <subcellularLocation>
        <location evidence="1">Peroxisome</location>
    </subcellularLocation>
</comment>
<evidence type="ECO:0000256" key="2">
    <source>
        <dbReference type="ARBA" id="ARBA00012352"/>
    </source>
</evidence>
<evidence type="ECO:0000256" key="5">
    <source>
        <dbReference type="ARBA" id="ARBA00023055"/>
    </source>
</evidence>
<name>A0ABQ2NEC7_9ACTN</name>
<keyword evidence="6" id="KW-0446">Lipid-binding</keyword>
<dbReference type="InterPro" id="IPR020615">
    <property type="entry name" value="Thiolase_acyl_enz_int_AS"/>
</dbReference>
<dbReference type="CDD" id="cd00829">
    <property type="entry name" value="SCP-x_thiolase"/>
    <property type="match status" value="1"/>
</dbReference>
<evidence type="ECO:0000259" key="10">
    <source>
        <dbReference type="Pfam" id="PF22691"/>
    </source>
</evidence>
<dbReference type="PANTHER" id="PTHR42870">
    <property type="entry name" value="ACETYL-COA C-ACETYLTRANSFERASE"/>
    <property type="match status" value="1"/>
</dbReference>
<comment type="caution">
    <text evidence="11">The sequence shown here is derived from an EMBL/GenBank/DDBJ whole genome shotgun (WGS) entry which is preliminary data.</text>
</comment>
<dbReference type="NCBIfam" id="NF006102">
    <property type="entry name" value="PRK08256.1"/>
    <property type="match status" value="1"/>
</dbReference>
<evidence type="ECO:0000313" key="11">
    <source>
        <dbReference type="EMBL" id="GGO92700.1"/>
    </source>
</evidence>
<dbReference type="PIRSF" id="PIRSF000429">
    <property type="entry name" value="Ac-CoA_Ac_transf"/>
    <property type="match status" value="1"/>
</dbReference>
<dbReference type="Proteomes" id="UP000655410">
    <property type="component" value="Unassembled WGS sequence"/>
</dbReference>
<organism evidence="11 12">
    <name type="scientific">Nocardioides phosphati</name>
    <dbReference type="NCBI Taxonomy" id="1867775"/>
    <lineage>
        <taxon>Bacteria</taxon>
        <taxon>Bacillati</taxon>
        <taxon>Actinomycetota</taxon>
        <taxon>Actinomycetes</taxon>
        <taxon>Propionibacteriales</taxon>
        <taxon>Nocardioidaceae</taxon>
        <taxon>Nocardioides</taxon>
    </lineage>
</organism>
<dbReference type="EMBL" id="BMNI01000009">
    <property type="protein sequence ID" value="GGO92700.1"/>
    <property type="molecule type" value="Genomic_DNA"/>
</dbReference>
<keyword evidence="3" id="KW-0813">Transport</keyword>
<dbReference type="InterPro" id="IPR020616">
    <property type="entry name" value="Thiolase_N"/>
</dbReference>
<dbReference type="SUPFAM" id="SSF53901">
    <property type="entry name" value="Thiolase-like"/>
    <property type="match status" value="2"/>
</dbReference>